<protein>
    <recommendedName>
        <fullName evidence="3">PRD domain-containing protein</fullName>
    </recommendedName>
</protein>
<dbReference type="STRING" id="1291764.GCA_001311235_00162"/>
<dbReference type="AlphaFoldDB" id="A0A2A5RQ01"/>
<dbReference type="Proteomes" id="UP000218181">
    <property type="component" value="Unassembled WGS sequence"/>
</dbReference>
<dbReference type="Gene3D" id="1.10.1790.10">
    <property type="entry name" value="PRD domain"/>
    <property type="match status" value="1"/>
</dbReference>
<name>A0A2A5RQ01_9LACT</name>
<evidence type="ECO:0008006" key="3">
    <source>
        <dbReference type="Google" id="ProtNLM"/>
    </source>
</evidence>
<organism evidence="1 2">
    <name type="scientific">Lactococcus fujiensis JCM 16395</name>
    <dbReference type="NCBI Taxonomy" id="1291764"/>
    <lineage>
        <taxon>Bacteria</taxon>
        <taxon>Bacillati</taxon>
        <taxon>Bacillota</taxon>
        <taxon>Bacilli</taxon>
        <taxon>Lactobacillales</taxon>
        <taxon>Streptococcaceae</taxon>
        <taxon>Lactococcus</taxon>
    </lineage>
</organism>
<sequence>MPDLQKLIDEQCLKSQHPEEFKTLVTAINNELNNDGLEPSEIQWVILLNHVDEMLTRNHNEEYLPEMEATLFAELTDKSLEMAVNIIKSNQKLAENEKYLLAVHMENILGNIN</sequence>
<gene>
    <name evidence="1" type="ORF">RT41_GL000281</name>
</gene>
<dbReference type="EMBL" id="JXJU01000001">
    <property type="protein sequence ID" value="PCS01517.1"/>
    <property type="molecule type" value="Genomic_DNA"/>
</dbReference>
<evidence type="ECO:0000313" key="2">
    <source>
        <dbReference type="Proteomes" id="UP000218181"/>
    </source>
</evidence>
<dbReference type="GO" id="GO:0006355">
    <property type="term" value="P:regulation of DNA-templated transcription"/>
    <property type="evidence" value="ECO:0007669"/>
    <property type="project" value="InterPro"/>
</dbReference>
<dbReference type="InterPro" id="IPR036634">
    <property type="entry name" value="PRD_sf"/>
</dbReference>
<keyword evidence="2" id="KW-1185">Reference proteome</keyword>
<reference evidence="1 2" key="1">
    <citation type="submission" date="2014-12" db="EMBL/GenBank/DDBJ databases">
        <title>Draft genome sequences of 10 type strains of Lactococcus.</title>
        <authorList>
            <person name="Sun Z."/>
            <person name="Zhong Z."/>
            <person name="Liu W."/>
            <person name="Zhang W."/>
            <person name="Zhang H."/>
        </authorList>
    </citation>
    <scope>NUCLEOTIDE SEQUENCE [LARGE SCALE GENOMIC DNA]</scope>
    <source>
        <strain evidence="1 2">JCM 16395</strain>
    </source>
</reference>
<proteinExistence type="predicted"/>
<comment type="caution">
    <text evidence="1">The sequence shown here is derived from an EMBL/GenBank/DDBJ whole genome shotgun (WGS) entry which is preliminary data.</text>
</comment>
<evidence type="ECO:0000313" key="1">
    <source>
        <dbReference type="EMBL" id="PCS01517.1"/>
    </source>
</evidence>
<dbReference type="RefSeq" id="WP_054638916.1">
    <property type="nucleotide sequence ID" value="NZ_BBAL01000001.1"/>
</dbReference>
<dbReference type="NCBIfam" id="TIGR03582">
    <property type="entry name" value="EF_0829"/>
    <property type="match status" value="1"/>
</dbReference>
<accession>A0A2A5RQ01</accession>
<dbReference type="InterPro" id="IPR020044">
    <property type="entry name" value="PRD_EF0829/AHA3910"/>
</dbReference>
<dbReference type="SUPFAM" id="SSF63520">
    <property type="entry name" value="PTS-regulatory domain, PRD"/>
    <property type="match status" value="1"/>
</dbReference>